<protein>
    <submittedName>
        <fullName evidence="1">15067_t:CDS:1</fullName>
    </submittedName>
</protein>
<reference evidence="1 2" key="1">
    <citation type="submission" date="2021-06" db="EMBL/GenBank/DDBJ databases">
        <authorList>
            <person name="Kallberg Y."/>
            <person name="Tangrot J."/>
            <person name="Rosling A."/>
        </authorList>
    </citation>
    <scope>NUCLEOTIDE SEQUENCE [LARGE SCALE GENOMIC DNA]</scope>
    <source>
        <strain evidence="1 2">120-4 pot B 10/14</strain>
    </source>
</reference>
<gene>
    <name evidence="1" type="ORF">GMARGA_LOCUS7180</name>
</gene>
<name>A0ABN7UKC8_GIGMA</name>
<dbReference type="Proteomes" id="UP000789901">
    <property type="component" value="Unassembled WGS sequence"/>
</dbReference>
<evidence type="ECO:0000313" key="1">
    <source>
        <dbReference type="EMBL" id="CAG8607300.1"/>
    </source>
</evidence>
<dbReference type="EMBL" id="CAJVQB010003411">
    <property type="protein sequence ID" value="CAG8607300.1"/>
    <property type="molecule type" value="Genomic_DNA"/>
</dbReference>
<proteinExistence type="predicted"/>
<keyword evidence="2" id="KW-1185">Reference proteome</keyword>
<comment type="caution">
    <text evidence="1">The sequence shown here is derived from an EMBL/GenBank/DDBJ whole genome shotgun (WGS) entry which is preliminary data.</text>
</comment>
<organism evidence="1 2">
    <name type="scientific">Gigaspora margarita</name>
    <dbReference type="NCBI Taxonomy" id="4874"/>
    <lineage>
        <taxon>Eukaryota</taxon>
        <taxon>Fungi</taxon>
        <taxon>Fungi incertae sedis</taxon>
        <taxon>Mucoromycota</taxon>
        <taxon>Glomeromycotina</taxon>
        <taxon>Glomeromycetes</taxon>
        <taxon>Diversisporales</taxon>
        <taxon>Gigasporaceae</taxon>
        <taxon>Gigaspora</taxon>
    </lineage>
</organism>
<sequence length="103" mass="12043">MEEFLEFPKGYDFYIKSATSSLVSYSKLDRAKVIIAQQMNKRNNIEHDSYQLSRYEDGFLINKQSRLYLEPESVKAESSLIFEHRKIGSQAANQMWVLLMKGI</sequence>
<accession>A0ABN7UKC8</accession>
<evidence type="ECO:0000313" key="2">
    <source>
        <dbReference type="Proteomes" id="UP000789901"/>
    </source>
</evidence>